<protein>
    <recommendedName>
        <fullName evidence="5">HTH gntR-type domain-containing protein</fullName>
    </recommendedName>
</protein>
<reference evidence="6" key="1">
    <citation type="submission" date="2023-03" db="EMBL/GenBank/DDBJ databases">
        <title>Amycolatopsis taiwanensis NBRC 103393.</title>
        <authorList>
            <person name="Ichikawa N."/>
            <person name="Sato H."/>
            <person name="Tonouchi N."/>
        </authorList>
    </citation>
    <scope>NUCLEOTIDE SEQUENCE</scope>
    <source>
        <strain evidence="6">NBRC 103393</strain>
    </source>
</reference>
<dbReference type="AlphaFoldDB" id="A0A9W6QYZ7"/>
<dbReference type="GO" id="GO:0003700">
    <property type="term" value="F:DNA-binding transcription factor activity"/>
    <property type="evidence" value="ECO:0007669"/>
    <property type="project" value="InterPro"/>
</dbReference>
<dbReference type="Pfam" id="PF00392">
    <property type="entry name" value="GntR"/>
    <property type="match status" value="1"/>
</dbReference>
<evidence type="ECO:0000313" key="6">
    <source>
        <dbReference type="EMBL" id="GLY64587.1"/>
    </source>
</evidence>
<evidence type="ECO:0000256" key="1">
    <source>
        <dbReference type="ARBA" id="ARBA00023015"/>
    </source>
</evidence>
<feature type="compositionally biased region" description="Polar residues" evidence="4">
    <location>
        <begin position="1"/>
        <end position="11"/>
    </location>
</feature>
<feature type="domain" description="HTH gntR-type" evidence="5">
    <location>
        <begin position="126"/>
        <end position="193"/>
    </location>
</feature>
<organism evidence="6 7">
    <name type="scientific">Amycolatopsis taiwanensis</name>
    <dbReference type="NCBI Taxonomy" id="342230"/>
    <lineage>
        <taxon>Bacteria</taxon>
        <taxon>Bacillati</taxon>
        <taxon>Actinomycetota</taxon>
        <taxon>Actinomycetes</taxon>
        <taxon>Pseudonocardiales</taxon>
        <taxon>Pseudonocardiaceae</taxon>
        <taxon>Amycolatopsis</taxon>
    </lineage>
</organism>
<dbReference type="CDD" id="cd07377">
    <property type="entry name" value="WHTH_GntR"/>
    <property type="match status" value="1"/>
</dbReference>
<keyword evidence="3" id="KW-0804">Transcription</keyword>
<keyword evidence="1" id="KW-0805">Transcription regulation</keyword>
<evidence type="ECO:0000256" key="2">
    <source>
        <dbReference type="ARBA" id="ARBA00023125"/>
    </source>
</evidence>
<sequence>MSQVSTESLFGNRQIPGEGESSNPPSEGRRSWGQGSAQENREQRGQESPVHKIGWAGPQPGTEGKALESPGTAGDSSVGGNADRTVVRGRAVRKGTRRQKVPARPRPAHPAPPSVSLTEIEPVSRESTAAIIARQLREAIMNGALPPGAQLGETELAAQFQVSRGPLREAMQRLVSEGLLRSERHRGLFVIDLEPADVHDIYTARLAIERSAVLGVLRGDPEQVADRLAEVVQEMTSADETAVTEADLRFHEELVAGSGSKRLQRMARALLVETRMCVSALGRTYVDAEERVTEHKRITEAIRAHDEKAALSLLEAHMEDAVRRLAPGLSLYSPPA</sequence>
<dbReference type="Gene3D" id="1.10.10.10">
    <property type="entry name" value="Winged helix-like DNA-binding domain superfamily/Winged helix DNA-binding domain"/>
    <property type="match status" value="1"/>
</dbReference>
<dbReference type="PROSITE" id="PS50949">
    <property type="entry name" value="HTH_GNTR"/>
    <property type="match status" value="1"/>
</dbReference>
<dbReference type="InterPro" id="IPR000524">
    <property type="entry name" value="Tscrpt_reg_HTH_GntR"/>
</dbReference>
<gene>
    <name evidence="6" type="ORF">Atai01_12060</name>
</gene>
<dbReference type="PANTHER" id="PTHR43537">
    <property type="entry name" value="TRANSCRIPTIONAL REGULATOR, GNTR FAMILY"/>
    <property type="match status" value="1"/>
</dbReference>
<dbReference type="GO" id="GO:0003677">
    <property type="term" value="F:DNA binding"/>
    <property type="evidence" value="ECO:0007669"/>
    <property type="project" value="UniProtKB-KW"/>
</dbReference>
<dbReference type="SUPFAM" id="SSF48008">
    <property type="entry name" value="GntR ligand-binding domain-like"/>
    <property type="match status" value="1"/>
</dbReference>
<evidence type="ECO:0000256" key="3">
    <source>
        <dbReference type="ARBA" id="ARBA00023163"/>
    </source>
</evidence>
<dbReference type="Pfam" id="PF07729">
    <property type="entry name" value="FCD"/>
    <property type="match status" value="1"/>
</dbReference>
<keyword evidence="7" id="KW-1185">Reference proteome</keyword>
<dbReference type="SUPFAM" id="SSF46785">
    <property type="entry name" value="Winged helix' DNA-binding domain"/>
    <property type="match status" value="1"/>
</dbReference>
<dbReference type="PRINTS" id="PR00035">
    <property type="entry name" value="HTHGNTR"/>
</dbReference>
<feature type="compositionally biased region" description="Basic residues" evidence="4">
    <location>
        <begin position="90"/>
        <end position="107"/>
    </location>
</feature>
<dbReference type="InterPro" id="IPR008920">
    <property type="entry name" value="TF_FadR/GntR_C"/>
</dbReference>
<name>A0A9W6QYZ7_9PSEU</name>
<dbReference type="InterPro" id="IPR011711">
    <property type="entry name" value="GntR_C"/>
</dbReference>
<proteinExistence type="predicted"/>
<dbReference type="SMART" id="SM00895">
    <property type="entry name" value="FCD"/>
    <property type="match status" value="1"/>
</dbReference>
<dbReference type="SMART" id="SM00345">
    <property type="entry name" value="HTH_GNTR"/>
    <property type="match status" value="1"/>
</dbReference>
<dbReference type="InterPro" id="IPR036390">
    <property type="entry name" value="WH_DNA-bd_sf"/>
</dbReference>
<dbReference type="Gene3D" id="1.20.120.530">
    <property type="entry name" value="GntR ligand-binding domain-like"/>
    <property type="match status" value="1"/>
</dbReference>
<keyword evidence="2" id="KW-0238">DNA-binding</keyword>
<evidence type="ECO:0000259" key="5">
    <source>
        <dbReference type="PROSITE" id="PS50949"/>
    </source>
</evidence>
<comment type="caution">
    <text evidence="6">The sequence shown here is derived from an EMBL/GenBank/DDBJ whole genome shotgun (WGS) entry which is preliminary data.</text>
</comment>
<accession>A0A9W6QYZ7</accession>
<evidence type="ECO:0000256" key="4">
    <source>
        <dbReference type="SAM" id="MobiDB-lite"/>
    </source>
</evidence>
<dbReference type="EMBL" id="BSTI01000002">
    <property type="protein sequence ID" value="GLY64587.1"/>
    <property type="molecule type" value="Genomic_DNA"/>
</dbReference>
<dbReference type="InterPro" id="IPR036388">
    <property type="entry name" value="WH-like_DNA-bd_sf"/>
</dbReference>
<evidence type="ECO:0000313" key="7">
    <source>
        <dbReference type="Proteomes" id="UP001165136"/>
    </source>
</evidence>
<dbReference type="Proteomes" id="UP001165136">
    <property type="component" value="Unassembled WGS sequence"/>
</dbReference>
<dbReference type="PANTHER" id="PTHR43537:SF45">
    <property type="entry name" value="GNTR FAMILY REGULATORY PROTEIN"/>
    <property type="match status" value="1"/>
</dbReference>
<feature type="region of interest" description="Disordered" evidence="4">
    <location>
        <begin position="1"/>
        <end position="116"/>
    </location>
</feature>